<dbReference type="InterPro" id="IPR015422">
    <property type="entry name" value="PyrdxlP-dep_Trfase_small"/>
</dbReference>
<dbReference type="Gene3D" id="3.40.640.10">
    <property type="entry name" value="Type I PLP-dependent aspartate aminotransferase-like (Major domain)"/>
    <property type="match status" value="1"/>
</dbReference>
<proteinExistence type="predicted"/>
<keyword evidence="1" id="KW-0663">Pyridoxal phosphate</keyword>
<gene>
    <name evidence="3" type="ORF">AsFPU1_1349</name>
</gene>
<dbReference type="PANTHER" id="PTHR43092">
    <property type="entry name" value="L-CYSTEINE DESULFHYDRASE"/>
    <property type="match status" value="1"/>
</dbReference>
<dbReference type="InterPro" id="IPR000192">
    <property type="entry name" value="Aminotrans_V_dom"/>
</dbReference>
<dbReference type="Proteomes" id="UP000287247">
    <property type="component" value="Unassembled WGS sequence"/>
</dbReference>
<dbReference type="AlphaFoldDB" id="A0A401IFG5"/>
<reference evidence="4" key="1">
    <citation type="submission" date="2017-05" db="EMBL/GenBank/DDBJ databases">
        <title>Physiological properties and genetic analysis related to exopolysaccharide production of fresh-water unicellular cyanobacterium Aphanothece sacrum, Suizenji Nori, that has been cultured as a food source in Japan.</title>
        <authorList>
            <person name="Kanesaki Y."/>
            <person name="Yoshikawa S."/>
            <person name="Ohki K."/>
        </authorList>
    </citation>
    <scope>NUCLEOTIDE SEQUENCE [LARGE SCALE GENOMIC DNA]</scope>
    <source>
        <strain evidence="4">FPU1</strain>
    </source>
</reference>
<dbReference type="RefSeq" id="WP_124972013.1">
    <property type="nucleotide sequence ID" value="NZ_BDQK01000005.1"/>
</dbReference>
<evidence type="ECO:0000259" key="2">
    <source>
        <dbReference type="Pfam" id="PF00266"/>
    </source>
</evidence>
<organism evidence="3 4">
    <name type="scientific">Aphanothece sacrum FPU1</name>
    <dbReference type="NCBI Taxonomy" id="1920663"/>
    <lineage>
        <taxon>Bacteria</taxon>
        <taxon>Bacillati</taxon>
        <taxon>Cyanobacteriota</taxon>
        <taxon>Cyanophyceae</taxon>
        <taxon>Oscillatoriophycideae</taxon>
        <taxon>Chroococcales</taxon>
        <taxon>Aphanothecaceae</taxon>
        <taxon>Aphanothece</taxon>
    </lineage>
</organism>
<evidence type="ECO:0000313" key="4">
    <source>
        <dbReference type="Proteomes" id="UP000287247"/>
    </source>
</evidence>
<feature type="domain" description="Aminotransferase class V" evidence="2">
    <location>
        <begin position="46"/>
        <end position="241"/>
    </location>
</feature>
<dbReference type="Gene3D" id="3.90.1150.10">
    <property type="entry name" value="Aspartate Aminotransferase, domain 1"/>
    <property type="match status" value="1"/>
</dbReference>
<comment type="caution">
    <text evidence="3">The sequence shown here is derived from an EMBL/GenBank/DDBJ whole genome shotgun (WGS) entry which is preliminary data.</text>
</comment>
<dbReference type="SUPFAM" id="SSF53383">
    <property type="entry name" value="PLP-dependent transferases"/>
    <property type="match status" value="1"/>
</dbReference>
<keyword evidence="4" id="KW-1185">Reference proteome</keyword>
<sequence length="382" mass="43422">MNNSLWLLNSNITFLNHGSYGATPIPVLNYQTYLREKLEQEPVDFMAQQLEPLLDEAREKLANFINIDSPNIAFIPNATFGVNTVLRSLYFKPGDEILITNHIYNACLNTVELVAKQTGAKVIIASIPFPLTSLEQIINPILDKVSSRTKITLIDHITSQTALIFPLEYLVKELSQRGVETLIDGAHAPGFLPLNLRKIGATYYTGNCHKWLCAPKGAAFLYVRPDKQSQIRPLIISHGANSTRSDRSRFLLEFDWMGTNDYTPYLCIPKAIEVMGNLFNNGWLGLWENNHLLARQGRDIICERLNICLPCPDEMIGSMASIPLPKLSVSGDKLYHDLREEFKIQIPIIPWGNEQYLVRISAQFYNNLEQYEYLIDVLSRYC</sequence>
<dbReference type="OrthoDB" id="9804366at2"/>
<evidence type="ECO:0000313" key="3">
    <source>
        <dbReference type="EMBL" id="GBF79949.1"/>
    </source>
</evidence>
<protein>
    <submittedName>
        <fullName evidence="3">Cysteine desulfurase</fullName>
    </submittedName>
</protein>
<dbReference type="Pfam" id="PF00266">
    <property type="entry name" value="Aminotran_5"/>
    <property type="match status" value="1"/>
</dbReference>
<dbReference type="PANTHER" id="PTHR43092:SF2">
    <property type="entry name" value="HERCYNYLCYSTEINE SULFOXIDE LYASE"/>
    <property type="match status" value="1"/>
</dbReference>
<name>A0A401IFG5_APHSA</name>
<evidence type="ECO:0000256" key="1">
    <source>
        <dbReference type="ARBA" id="ARBA00022898"/>
    </source>
</evidence>
<dbReference type="EMBL" id="BDQK01000005">
    <property type="protein sequence ID" value="GBF79949.1"/>
    <property type="molecule type" value="Genomic_DNA"/>
</dbReference>
<accession>A0A401IFG5</accession>
<dbReference type="InterPro" id="IPR015421">
    <property type="entry name" value="PyrdxlP-dep_Trfase_major"/>
</dbReference>
<dbReference type="InterPro" id="IPR015424">
    <property type="entry name" value="PyrdxlP-dep_Trfase"/>
</dbReference>